<feature type="region of interest" description="Disordered" evidence="1">
    <location>
        <begin position="215"/>
        <end position="256"/>
    </location>
</feature>
<evidence type="ECO:0000256" key="1">
    <source>
        <dbReference type="SAM" id="MobiDB-lite"/>
    </source>
</evidence>
<feature type="compositionally biased region" description="Low complexity" evidence="1">
    <location>
        <begin position="417"/>
        <end position="450"/>
    </location>
</feature>
<keyword evidence="4" id="KW-1185">Reference proteome</keyword>
<dbReference type="PROSITE" id="PS50940">
    <property type="entry name" value="CHIT_BIND_II"/>
    <property type="match status" value="1"/>
</dbReference>
<comment type="caution">
    <text evidence="3">The sequence shown here is derived from an EMBL/GenBank/DDBJ whole genome shotgun (WGS) entry which is preliminary data.</text>
</comment>
<evidence type="ECO:0000313" key="3">
    <source>
        <dbReference type="EMBL" id="RZF47417.1"/>
    </source>
</evidence>
<dbReference type="Proteomes" id="UP000291343">
    <property type="component" value="Unassembled WGS sequence"/>
</dbReference>
<feature type="compositionally biased region" description="Low complexity" evidence="1">
    <location>
        <begin position="241"/>
        <end position="256"/>
    </location>
</feature>
<organism evidence="3 4">
    <name type="scientific">Laodelphax striatellus</name>
    <name type="common">Small brown planthopper</name>
    <name type="synonym">Delphax striatella</name>
    <dbReference type="NCBI Taxonomy" id="195883"/>
    <lineage>
        <taxon>Eukaryota</taxon>
        <taxon>Metazoa</taxon>
        <taxon>Ecdysozoa</taxon>
        <taxon>Arthropoda</taxon>
        <taxon>Hexapoda</taxon>
        <taxon>Insecta</taxon>
        <taxon>Pterygota</taxon>
        <taxon>Neoptera</taxon>
        <taxon>Paraneoptera</taxon>
        <taxon>Hemiptera</taxon>
        <taxon>Auchenorrhyncha</taxon>
        <taxon>Fulgoroidea</taxon>
        <taxon>Delphacidae</taxon>
        <taxon>Criomorphinae</taxon>
        <taxon>Laodelphax</taxon>
    </lineage>
</organism>
<gene>
    <name evidence="3" type="ORF">LSTR_LSTR007344</name>
</gene>
<dbReference type="PANTHER" id="PTHR22933">
    <property type="entry name" value="FI18007P1-RELATED"/>
    <property type="match status" value="1"/>
</dbReference>
<dbReference type="SUPFAM" id="SSF57625">
    <property type="entry name" value="Invertebrate chitin-binding proteins"/>
    <property type="match status" value="1"/>
</dbReference>
<evidence type="ECO:0000259" key="2">
    <source>
        <dbReference type="PROSITE" id="PS50940"/>
    </source>
</evidence>
<accession>A0A482XNS4</accession>
<feature type="domain" description="Chitin-binding type-2" evidence="2">
    <location>
        <begin position="63"/>
        <end position="121"/>
    </location>
</feature>
<feature type="region of interest" description="Disordered" evidence="1">
    <location>
        <begin position="417"/>
        <end position="464"/>
    </location>
</feature>
<dbReference type="InterPro" id="IPR052976">
    <property type="entry name" value="Scoloptoxin-like"/>
</dbReference>
<dbReference type="PANTHER" id="PTHR22933:SF44">
    <property type="entry name" value="RE15157P"/>
    <property type="match status" value="1"/>
</dbReference>
<feature type="region of interest" description="Disordered" evidence="1">
    <location>
        <begin position="361"/>
        <end position="390"/>
    </location>
</feature>
<dbReference type="GO" id="GO:0008061">
    <property type="term" value="F:chitin binding"/>
    <property type="evidence" value="ECO:0007669"/>
    <property type="project" value="InterPro"/>
</dbReference>
<evidence type="ECO:0000313" key="4">
    <source>
        <dbReference type="Proteomes" id="UP000291343"/>
    </source>
</evidence>
<dbReference type="EMBL" id="QKKF02004189">
    <property type="protein sequence ID" value="RZF47417.1"/>
    <property type="molecule type" value="Genomic_DNA"/>
</dbReference>
<feature type="compositionally biased region" description="Polar residues" evidence="1">
    <location>
        <begin position="215"/>
        <end position="240"/>
    </location>
</feature>
<proteinExistence type="predicted"/>
<sequence>MMLNRVESSFRQKRRNAALANINLLLLAFLIVINCHGTSSQTPQQKKPKNRVVVAAKDIPTTSFSCNDRSPGYYADVETGCQVYHMCSEGGTQFSYRCPNTTLFQQRMLICAHWYQVNCSRSEQHFSANLLIGQRDKPFVDESEHVNIYYHGKDLKNLLNPDELQRLQQARQTSSNGNGLQMAASEYVHPTPGAFANFQRPRMENHFTDNFATQKSSNQQGLNHQQTGKPANQFPTTSTTSGSFQQNSYNQNNFNQFQPHQTVSTTVKPYQFPTSSATQGSFQQNSFNQNNFNSFKPQQTVSTTVRPNKFNQQRVEFTKSTTIKPAPFQQNSNFNQNFNSFQPQQTFSTTTVRSIQFNQQRITQSPSTISTPAPFNVRTNTLPPSTQPASFHSNNQHTVAHFTTQPQFHISPLPFTTQSQLSQSQTPQTFAPAPFQSNQLKNNLSNNNNNVGQASFPQNTEKPTTVINENTYNNFIRRFMPDEEEINKSPPVNTATSNVNSTNEYNKFLKVFVPDTTPIENNTTDYNQFLKVFIPDDSTFTNTNNNSFRQNSKVFAGNFVSEINSLSKDIEPPLEGLNSELDAPPFDDADPVGSSLELFKLKIQDPRHAFFIPDNDNEQIPQDSHVTPITITIQRPGSTNHHPMTFLNIVPDTCYRCHPNFIVDKEACTPCVIIR</sequence>
<dbReference type="Pfam" id="PF01607">
    <property type="entry name" value="CBM_14"/>
    <property type="match status" value="1"/>
</dbReference>
<feature type="compositionally biased region" description="Polar residues" evidence="1">
    <location>
        <begin position="451"/>
        <end position="464"/>
    </location>
</feature>
<dbReference type="InterPro" id="IPR002557">
    <property type="entry name" value="Chitin-bd_dom"/>
</dbReference>
<dbReference type="AlphaFoldDB" id="A0A482XNS4"/>
<dbReference type="InterPro" id="IPR036508">
    <property type="entry name" value="Chitin-bd_dom_sf"/>
</dbReference>
<dbReference type="GO" id="GO:0005576">
    <property type="term" value="C:extracellular region"/>
    <property type="evidence" value="ECO:0007669"/>
    <property type="project" value="InterPro"/>
</dbReference>
<dbReference type="OrthoDB" id="6379319at2759"/>
<protein>
    <recommendedName>
        <fullName evidence="2">Chitin-binding type-2 domain-containing protein</fullName>
    </recommendedName>
</protein>
<name>A0A482XNS4_LAOST</name>
<dbReference type="SMART" id="SM00494">
    <property type="entry name" value="ChtBD2"/>
    <property type="match status" value="1"/>
</dbReference>
<dbReference type="Gene3D" id="2.170.140.10">
    <property type="entry name" value="Chitin binding domain"/>
    <property type="match status" value="1"/>
</dbReference>
<reference evidence="3 4" key="1">
    <citation type="journal article" date="2017" name="Gigascience">
        <title>Genome sequence of the small brown planthopper, Laodelphax striatellus.</title>
        <authorList>
            <person name="Zhu J."/>
            <person name="Jiang F."/>
            <person name="Wang X."/>
            <person name="Yang P."/>
            <person name="Bao Y."/>
            <person name="Zhao W."/>
            <person name="Wang W."/>
            <person name="Lu H."/>
            <person name="Wang Q."/>
            <person name="Cui N."/>
            <person name="Li J."/>
            <person name="Chen X."/>
            <person name="Luo L."/>
            <person name="Yu J."/>
            <person name="Kang L."/>
            <person name="Cui F."/>
        </authorList>
    </citation>
    <scope>NUCLEOTIDE SEQUENCE [LARGE SCALE GENOMIC DNA]</scope>
    <source>
        <strain evidence="3">Lst14</strain>
    </source>
</reference>
<dbReference type="InParanoid" id="A0A482XNS4"/>